<dbReference type="AlphaFoldDB" id="X0WB47"/>
<accession>X0WB47</accession>
<evidence type="ECO:0000313" key="1">
    <source>
        <dbReference type="EMBL" id="GAG21808.1"/>
    </source>
</evidence>
<organism evidence="1">
    <name type="scientific">marine sediment metagenome</name>
    <dbReference type="NCBI Taxonomy" id="412755"/>
    <lineage>
        <taxon>unclassified sequences</taxon>
        <taxon>metagenomes</taxon>
        <taxon>ecological metagenomes</taxon>
    </lineage>
</organism>
<comment type="caution">
    <text evidence="1">The sequence shown here is derived from an EMBL/GenBank/DDBJ whole genome shotgun (WGS) entry which is preliminary data.</text>
</comment>
<gene>
    <name evidence="1" type="ORF">S01H1_58720</name>
</gene>
<protein>
    <submittedName>
        <fullName evidence="1">Uncharacterized protein</fullName>
    </submittedName>
</protein>
<reference evidence="1" key="1">
    <citation type="journal article" date="2014" name="Front. Microbiol.">
        <title>High frequency of phylogenetically diverse reductive dehalogenase-homologous genes in deep subseafloor sedimentary metagenomes.</title>
        <authorList>
            <person name="Kawai M."/>
            <person name="Futagami T."/>
            <person name="Toyoda A."/>
            <person name="Takaki Y."/>
            <person name="Nishi S."/>
            <person name="Hori S."/>
            <person name="Arai W."/>
            <person name="Tsubouchi T."/>
            <person name="Morono Y."/>
            <person name="Uchiyama I."/>
            <person name="Ito T."/>
            <person name="Fujiyama A."/>
            <person name="Inagaki F."/>
            <person name="Takami H."/>
        </authorList>
    </citation>
    <scope>NUCLEOTIDE SEQUENCE</scope>
    <source>
        <strain evidence="1">Expedition CK06-06</strain>
    </source>
</reference>
<sequence length="64" mass="6683">MAKNLEVKLHQDGGRTTLQIRVDVIANGFVVKTGGKPYFAGDIAEVAELTTVALGVLQAEVGGD</sequence>
<proteinExistence type="predicted"/>
<name>X0WB47_9ZZZZ</name>
<dbReference type="EMBL" id="BARS01038367">
    <property type="protein sequence ID" value="GAG21808.1"/>
    <property type="molecule type" value="Genomic_DNA"/>
</dbReference>